<reference evidence="1" key="1">
    <citation type="submission" date="2018-02" db="EMBL/GenBank/DDBJ databases">
        <title>Rhizophora mucronata_Transcriptome.</title>
        <authorList>
            <person name="Meera S.P."/>
            <person name="Sreeshan A."/>
            <person name="Augustine A."/>
        </authorList>
    </citation>
    <scope>NUCLEOTIDE SEQUENCE</scope>
    <source>
        <tissue evidence="1">Leaf</tissue>
    </source>
</reference>
<organism evidence="1">
    <name type="scientific">Rhizophora mucronata</name>
    <name type="common">Asiatic mangrove</name>
    <dbReference type="NCBI Taxonomy" id="61149"/>
    <lineage>
        <taxon>Eukaryota</taxon>
        <taxon>Viridiplantae</taxon>
        <taxon>Streptophyta</taxon>
        <taxon>Embryophyta</taxon>
        <taxon>Tracheophyta</taxon>
        <taxon>Spermatophyta</taxon>
        <taxon>Magnoliopsida</taxon>
        <taxon>eudicotyledons</taxon>
        <taxon>Gunneridae</taxon>
        <taxon>Pentapetalae</taxon>
        <taxon>rosids</taxon>
        <taxon>fabids</taxon>
        <taxon>Malpighiales</taxon>
        <taxon>Rhizophoraceae</taxon>
        <taxon>Rhizophora</taxon>
    </lineage>
</organism>
<protein>
    <submittedName>
        <fullName evidence="1">Uncharacterized protein</fullName>
    </submittedName>
</protein>
<sequence length="39" mass="4283">MVWLATLPCSLEKAMKKMSQGSSQSELVSSSSWKYACKA</sequence>
<name>A0A2P2QQI3_RHIMU</name>
<proteinExistence type="predicted"/>
<accession>A0A2P2QQI3</accession>
<dbReference type="AlphaFoldDB" id="A0A2P2QQI3"/>
<evidence type="ECO:0000313" key="1">
    <source>
        <dbReference type="EMBL" id="MBX69195.1"/>
    </source>
</evidence>
<dbReference type="EMBL" id="GGEC01088711">
    <property type="protein sequence ID" value="MBX69195.1"/>
    <property type="molecule type" value="Transcribed_RNA"/>
</dbReference>